<sequence length="152" mass="17006">MSERADQLRCPATGTSVAQAWEQERCLLTRLPETLPEPFDVAVRRRVGDDCMVSFEGRQYSVPFRFIRQDVEVRGLSGQVMCLKNCEAIATHPRGTKALINIDPAHFEGEGTSRVMPPLPLGRMGRKLQEIAASGVQHRSLELYARLAEVAR</sequence>
<dbReference type="PANTHER" id="PTHR35004">
    <property type="entry name" value="TRANSPOSASE RV3428C-RELATED"/>
    <property type="match status" value="1"/>
</dbReference>
<gene>
    <name evidence="2" type="ORF">CHU93_04170</name>
</gene>
<dbReference type="PANTHER" id="PTHR35004:SF6">
    <property type="entry name" value="TRANSPOSASE"/>
    <property type="match status" value="1"/>
</dbReference>
<dbReference type="EMBL" id="NOXT01000085">
    <property type="protein sequence ID" value="OYQ31840.1"/>
    <property type="molecule type" value="Genomic_DNA"/>
</dbReference>
<accession>A0A255YTS8</accession>
<feature type="domain" description="Transposase for insertion sequence element IS21-like C-terminal" evidence="1">
    <location>
        <begin position="31"/>
        <end position="95"/>
    </location>
</feature>
<evidence type="ECO:0000313" key="2">
    <source>
        <dbReference type="EMBL" id="OYQ31840.1"/>
    </source>
</evidence>
<dbReference type="AlphaFoldDB" id="A0A255YTS8"/>
<evidence type="ECO:0000313" key="3">
    <source>
        <dbReference type="Proteomes" id="UP000216991"/>
    </source>
</evidence>
<comment type="caution">
    <text evidence="2">The sequence shown here is derived from an EMBL/GenBank/DDBJ whole genome shotgun (WGS) entry which is preliminary data.</text>
</comment>
<dbReference type="InterPro" id="IPR054353">
    <property type="entry name" value="IstA-like_C"/>
</dbReference>
<name>A0A255YTS8_9SPHN</name>
<protein>
    <recommendedName>
        <fullName evidence="1">Transposase for insertion sequence element IS21-like C-terminal domain-containing protein</fullName>
    </recommendedName>
</protein>
<organism evidence="2 3">
    <name type="scientific">Sandarakinorhabdus cyanobacteriorum</name>
    <dbReference type="NCBI Taxonomy" id="1981098"/>
    <lineage>
        <taxon>Bacteria</taxon>
        <taxon>Pseudomonadati</taxon>
        <taxon>Pseudomonadota</taxon>
        <taxon>Alphaproteobacteria</taxon>
        <taxon>Sphingomonadales</taxon>
        <taxon>Sphingosinicellaceae</taxon>
        <taxon>Sandarakinorhabdus</taxon>
    </lineage>
</organism>
<proteinExistence type="predicted"/>
<dbReference type="Proteomes" id="UP000216991">
    <property type="component" value="Unassembled WGS sequence"/>
</dbReference>
<keyword evidence="3" id="KW-1185">Reference proteome</keyword>
<reference evidence="2 3" key="1">
    <citation type="submission" date="2017-07" db="EMBL/GenBank/DDBJ databases">
        <title>Sandarakinorhabdus cyanobacteriorum sp. nov., a novel bacterium isolated from cyanobacterial aggregates in a eutrophic lake.</title>
        <authorList>
            <person name="Cai H."/>
        </authorList>
    </citation>
    <scope>NUCLEOTIDE SEQUENCE [LARGE SCALE GENOMIC DNA]</scope>
    <source>
        <strain evidence="2 3">TH057</strain>
    </source>
</reference>
<dbReference type="Pfam" id="PF22483">
    <property type="entry name" value="Mu-transpos_C_2"/>
    <property type="match status" value="1"/>
</dbReference>
<evidence type="ECO:0000259" key="1">
    <source>
        <dbReference type="Pfam" id="PF22483"/>
    </source>
</evidence>